<evidence type="ECO:0000313" key="5">
    <source>
        <dbReference type="EMBL" id="GEN08666.1"/>
    </source>
</evidence>
<sequence length="172" mass="18996">MSDLTPKRAKDTEVVMTQLILPPDANNLNAAFGGKVMEWIDICGAVAAQRHCRQVVVTASMDDLHFHAPIKVGWVALLHSRVLAAFRTSMEVGVTVHAENPLTGERTLTTSALLTFVAIDKDGKRVPVPPLLMESDTEKEAFREAEARRTQRLARQKENQSWLKVMQPIAGA</sequence>
<dbReference type="RefSeq" id="WP_074957310.1">
    <property type="nucleotide sequence ID" value="NZ_BJXR01000030.1"/>
</dbReference>
<reference evidence="5 8" key="2">
    <citation type="submission" date="2019-07" db="EMBL/GenBank/DDBJ databases">
        <title>Whole genome shotgun sequence of Myxococcus fulvus NBRC 100333.</title>
        <authorList>
            <person name="Hosoyama A."/>
            <person name="Uohara A."/>
            <person name="Ohji S."/>
            <person name="Ichikawa N."/>
        </authorList>
    </citation>
    <scope>NUCLEOTIDE SEQUENCE [LARGE SCALE GENOMIC DNA]</scope>
    <source>
        <strain evidence="5 8">NBRC 100333</strain>
    </source>
</reference>
<organism evidence="5 8">
    <name type="scientific">Myxococcus fulvus</name>
    <dbReference type="NCBI Taxonomy" id="33"/>
    <lineage>
        <taxon>Bacteria</taxon>
        <taxon>Pseudomonadati</taxon>
        <taxon>Myxococcota</taxon>
        <taxon>Myxococcia</taxon>
        <taxon>Myxococcales</taxon>
        <taxon>Cystobacterineae</taxon>
        <taxon>Myxococcaceae</taxon>
        <taxon>Myxococcus</taxon>
    </lineage>
</organism>
<evidence type="ECO:0000313" key="6">
    <source>
        <dbReference type="EMBL" id="SEU30090.1"/>
    </source>
</evidence>
<name>A0A511T3C2_MYXFU</name>
<dbReference type="Pfam" id="PF03061">
    <property type="entry name" value="4HBT"/>
    <property type="match status" value="1"/>
</dbReference>
<dbReference type="SUPFAM" id="SSF54637">
    <property type="entry name" value="Thioesterase/thiol ester dehydrase-isomerase"/>
    <property type="match status" value="1"/>
</dbReference>
<dbReference type="Proteomes" id="UP000183760">
    <property type="component" value="Unassembled WGS sequence"/>
</dbReference>
<dbReference type="InterPro" id="IPR006683">
    <property type="entry name" value="Thioestr_dom"/>
</dbReference>
<keyword evidence="2 3" id="KW-0378">Hydrolase</keyword>
<dbReference type="PROSITE" id="PS51770">
    <property type="entry name" value="HOTDOG_ACOT"/>
    <property type="match status" value="1"/>
</dbReference>
<dbReference type="EMBL" id="FOIB01000008">
    <property type="protein sequence ID" value="SEU30090.1"/>
    <property type="molecule type" value="Genomic_DNA"/>
</dbReference>
<comment type="caution">
    <text evidence="5">The sequence shown here is derived from an EMBL/GenBank/DDBJ whole genome shotgun (WGS) entry which is preliminary data.</text>
</comment>
<comment type="similarity">
    <text evidence="1">Belongs to the acyl coenzyme A hydrolase family.</text>
</comment>
<evidence type="ECO:0000313" key="8">
    <source>
        <dbReference type="Proteomes" id="UP000321514"/>
    </source>
</evidence>
<dbReference type="CDD" id="cd03442">
    <property type="entry name" value="BFIT_BACH"/>
    <property type="match status" value="1"/>
</dbReference>
<dbReference type="GO" id="GO:0006637">
    <property type="term" value="P:acyl-CoA metabolic process"/>
    <property type="evidence" value="ECO:0007669"/>
    <property type="project" value="TreeGrafter"/>
</dbReference>
<proteinExistence type="inferred from homology"/>
<dbReference type="AlphaFoldDB" id="A0A511T3C2"/>
<evidence type="ECO:0000256" key="1">
    <source>
        <dbReference type="ARBA" id="ARBA00010458"/>
    </source>
</evidence>
<dbReference type="InterPro" id="IPR029069">
    <property type="entry name" value="HotDog_dom_sf"/>
</dbReference>
<dbReference type="OrthoDB" id="9809430at2"/>
<evidence type="ECO:0000256" key="2">
    <source>
        <dbReference type="ARBA" id="ARBA00022801"/>
    </source>
</evidence>
<dbReference type="EMBL" id="BJXR01000030">
    <property type="protein sequence ID" value="GEN08666.1"/>
    <property type="molecule type" value="Genomic_DNA"/>
</dbReference>
<protein>
    <submittedName>
        <fullName evidence="6">Acyl-CoA hydrolase</fullName>
    </submittedName>
    <submittedName>
        <fullName evidence="5">Acyl-CoA thioesterase</fullName>
    </submittedName>
</protein>
<keyword evidence="7" id="KW-1185">Reference proteome</keyword>
<evidence type="ECO:0000313" key="7">
    <source>
        <dbReference type="Proteomes" id="UP000183760"/>
    </source>
</evidence>
<dbReference type="STRING" id="1334629.MFUL124B02_16295"/>
<evidence type="ECO:0000259" key="4">
    <source>
        <dbReference type="PROSITE" id="PS51770"/>
    </source>
</evidence>
<accession>A0A511T3C2</accession>
<dbReference type="PANTHER" id="PTHR11049:SF24">
    <property type="entry name" value="CYTOSOLIC ACYL COENZYME A THIOESTER HYDROLASE"/>
    <property type="match status" value="1"/>
</dbReference>
<dbReference type="Gene3D" id="3.10.129.10">
    <property type="entry name" value="Hotdog Thioesterase"/>
    <property type="match status" value="1"/>
</dbReference>
<dbReference type="InterPro" id="IPR033120">
    <property type="entry name" value="HOTDOG_ACOT"/>
</dbReference>
<dbReference type="PANTHER" id="PTHR11049">
    <property type="entry name" value="ACYL COENZYME A THIOESTER HYDROLASE"/>
    <property type="match status" value="1"/>
</dbReference>
<dbReference type="Proteomes" id="UP000321514">
    <property type="component" value="Unassembled WGS sequence"/>
</dbReference>
<gene>
    <name evidence="5" type="ORF">MFU01_37030</name>
    <name evidence="6" type="ORF">SAMN05443572_108292</name>
</gene>
<reference evidence="6 7" key="1">
    <citation type="submission" date="2016-10" db="EMBL/GenBank/DDBJ databases">
        <authorList>
            <person name="Varghese N."/>
            <person name="Submissions S."/>
        </authorList>
    </citation>
    <scope>NUCLEOTIDE SEQUENCE [LARGE SCALE GENOMIC DNA]</scope>
    <source>
        <strain evidence="6 7">DSM 16525</strain>
    </source>
</reference>
<dbReference type="GO" id="GO:0052816">
    <property type="term" value="F:long-chain fatty acyl-CoA hydrolase activity"/>
    <property type="evidence" value="ECO:0007669"/>
    <property type="project" value="TreeGrafter"/>
</dbReference>
<evidence type="ECO:0000256" key="3">
    <source>
        <dbReference type="PROSITE-ProRule" id="PRU01106"/>
    </source>
</evidence>
<dbReference type="GO" id="GO:0005829">
    <property type="term" value="C:cytosol"/>
    <property type="evidence" value="ECO:0007669"/>
    <property type="project" value="TreeGrafter"/>
</dbReference>
<dbReference type="InterPro" id="IPR040170">
    <property type="entry name" value="Cytosol_ACT"/>
</dbReference>
<feature type="domain" description="HotDog ACOT-type" evidence="4">
    <location>
        <begin position="10"/>
        <end position="122"/>
    </location>
</feature>
<dbReference type="GO" id="GO:0009062">
    <property type="term" value="P:fatty acid catabolic process"/>
    <property type="evidence" value="ECO:0007669"/>
    <property type="project" value="TreeGrafter"/>
</dbReference>